<dbReference type="InterPro" id="IPR036390">
    <property type="entry name" value="WH_DNA-bd_sf"/>
</dbReference>
<evidence type="ECO:0000256" key="1">
    <source>
        <dbReference type="ARBA" id="ARBA00009437"/>
    </source>
</evidence>
<name>A0A3M5E298_PSEAI</name>
<proteinExistence type="inferred from homology"/>
<feature type="domain" description="HTH lysR-type" evidence="5">
    <location>
        <begin position="11"/>
        <end position="67"/>
    </location>
</feature>
<evidence type="ECO:0000313" key="7">
    <source>
        <dbReference type="Proteomes" id="UP000270834"/>
    </source>
</evidence>
<protein>
    <recommendedName>
        <fullName evidence="5">HTH lysR-type domain-containing protein</fullName>
    </recommendedName>
</protein>
<comment type="caution">
    <text evidence="6">The sequence shown here is derived from an EMBL/GenBank/DDBJ whole genome shotgun (WGS) entry which is preliminary data.</text>
</comment>
<gene>
    <name evidence="6" type="ORF">ALP65_02544</name>
</gene>
<evidence type="ECO:0000256" key="2">
    <source>
        <dbReference type="ARBA" id="ARBA00023015"/>
    </source>
</evidence>
<keyword evidence="3" id="KW-0238">DNA-binding</keyword>
<keyword evidence="4" id="KW-0804">Transcription</keyword>
<evidence type="ECO:0000313" key="6">
    <source>
        <dbReference type="EMBL" id="RMS55730.1"/>
    </source>
</evidence>
<dbReference type="FunFam" id="3.40.190.10:FF:000126">
    <property type="entry name" value="Transcriptional regulator, LysR family"/>
    <property type="match status" value="1"/>
</dbReference>
<evidence type="ECO:0000256" key="4">
    <source>
        <dbReference type="ARBA" id="ARBA00023163"/>
    </source>
</evidence>
<dbReference type="PANTHER" id="PTHR30537:SF20">
    <property type="entry name" value="TRANSCRIPTIONAL REGULATORY PROTEIN"/>
    <property type="match status" value="1"/>
</dbReference>
<evidence type="ECO:0000259" key="5">
    <source>
        <dbReference type="PROSITE" id="PS50931"/>
    </source>
</evidence>
<dbReference type="SUPFAM" id="SSF53850">
    <property type="entry name" value="Periplasmic binding protein-like II"/>
    <property type="match status" value="1"/>
</dbReference>
<comment type="similarity">
    <text evidence="1">Belongs to the LysR transcriptional regulatory family.</text>
</comment>
<dbReference type="Pfam" id="PF00126">
    <property type="entry name" value="HTH_1"/>
    <property type="match status" value="1"/>
</dbReference>
<reference evidence="6 7" key="1">
    <citation type="submission" date="2018-08" db="EMBL/GenBank/DDBJ databases">
        <title>Recombination of ecologically and evolutionarily significant loci maintains genetic cohesion in the Pseudomonas syringae species complex.</title>
        <authorList>
            <person name="Dillon M."/>
            <person name="Thakur S."/>
            <person name="Almeida R.N.D."/>
            <person name="Weir B.S."/>
            <person name="Guttman D.S."/>
        </authorList>
    </citation>
    <scope>NUCLEOTIDE SEQUENCE [LARGE SCALE GENOMIC DNA]</scope>
    <source>
        <strain evidence="6 7">ICMP 7846</strain>
    </source>
</reference>
<accession>A0A3M5E298</accession>
<dbReference type="PROSITE" id="PS50931">
    <property type="entry name" value="HTH_LYSR"/>
    <property type="match status" value="1"/>
</dbReference>
<dbReference type="InterPro" id="IPR058163">
    <property type="entry name" value="LysR-type_TF_proteobact-type"/>
</dbReference>
<dbReference type="Gene3D" id="1.10.10.10">
    <property type="entry name" value="Winged helix-like DNA-binding domain superfamily/Winged helix DNA-binding domain"/>
    <property type="match status" value="1"/>
</dbReference>
<dbReference type="Proteomes" id="UP000270834">
    <property type="component" value="Unassembled WGS sequence"/>
</dbReference>
<dbReference type="AlphaFoldDB" id="A0A3M5E298"/>
<sequence>MIALESRMKANSDELQSFVSVVDSGSISAAAEQMGLTASAVSRTLSRLEHKLGTTLLNRTTRRMELTEEGRYFLDQARQILQQMEALEERLALRRQSPAGRLRINAASPFMLHAVVPHIGEFRRLYPDIQLELNTNDLIIDLLEQRTDVAIRIGALSDSTLHARPLGASRLHILASPEYLARHGTPASIEGLRGHTLLGFTQPEHLNRWPVVHADGDRLEIQPDISASSGETLRQLVLSHQGIACLASFMTDRDIQDGRLVPLFAEQMSEYRQPIHAVYYRNSQLALRIQCFLDFIQQRLGA</sequence>
<dbReference type="InterPro" id="IPR005119">
    <property type="entry name" value="LysR_subst-bd"/>
</dbReference>
<dbReference type="GO" id="GO:0043565">
    <property type="term" value="F:sequence-specific DNA binding"/>
    <property type="evidence" value="ECO:0007669"/>
    <property type="project" value="TreeGrafter"/>
</dbReference>
<dbReference type="FunFam" id="1.10.10.10:FF:000001">
    <property type="entry name" value="LysR family transcriptional regulator"/>
    <property type="match status" value="1"/>
</dbReference>
<organism evidence="6 7">
    <name type="scientific">Pseudomonas aeruginosa</name>
    <dbReference type="NCBI Taxonomy" id="287"/>
    <lineage>
        <taxon>Bacteria</taxon>
        <taxon>Pseudomonadati</taxon>
        <taxon>Pseudomonadota</taxon>
        <taxon>Gammaproteobacteria</taxon>
        <taxon>Pseudomonadales</taxon>
        <taxon>Pseudomonadaceae</taxon>
        <taxon>Pseudomonas</taxon>
    </lineage>
</organism>
<dbReference type="EMBL" id="RBSQ01000549">
    <property type="protein sequence ID" value="RMS55730.1"/>
    <property type="molecule type" value="Genomic_DNA"/>
</dbReference>
<dbReference type="InterPro" id="IPR048071">
    <property type="entry name" value="CrgA-like_PBP2"/>
</dbReference>
<dbReference type="Gene3D" id="3.40.190.10">
    <property type="entry name" value="Periplasmic binding protein-like II"/>
    <property type="match status" value="2"/>
</dbReference>
<dbReference type="PANTHER" id="PTHR30537">
    <property type="entry name" value="HTH-TYPE TRANSCRIPTIONAL REGULATOR"/>
    <property type="match status" value="1"/>
</dbReference>
<dbReference type="SUPFAM" id="SSF46785">
    <property type="entry name" value="Winged helix' DNA-binding domain"/>
    <property type="match status" value="1"/>
</dbReference>
<dbReference type="CDD" id="cd08478">
    <property type="entry name" value="PBP2_CrgA"/>
    <property type="match status" value="1"/>
</dbReference>
<dbReference type="InterPro" id="IPR000847">
    <property type="entry name" value="LysR_HTH_N"/>
</dbReference>
<keyword evidence="2" id="KW-0805">Transcription regulation</keyword>
<dbReference type="GO" id="GO:0003700">
    <property type="term" value="F:DNA-binding transcription factor activity"/>
    <property type="evidence" value="ECO:0007669"/>
    <property type="project" value="InterPro"/>
</dbReference>
<dbReference type="GO" id="GO:0006351">
    <property type="term" value="P:DNA-templated transcription"/>
    <property type="evidence" value="ECO:0007669"/>
    <property type="project" value="TreeGrafter"/>
</dbReference>
<dbReference type="InterPro" id="IPR036388">
    <property type="entry name" value="WH-like_DNA-bd_sf"/>
</dbReference>
<evidence type="ECO:0000256" key="3">
    <source>
        <dbReference type="ARBA" id="ARBA00023125"/>
    </source>
</evidence>
<dbReference type="Pfam" id="PF03466">
    <property type="entry name" value="LysR_substrate"/>
    <property type="match status" value="1"/>
</dbReference>